<dbReference type="PROSITE" id="PS01149">
    <property type="entry name" value="PSI_RSU"/>
    <property type="match status" value="1"/>
</dbReference>
<dbReference type="InterPro" id="IPR000748">
    <property type="entry name" value="PsdUridine_synth_RsuA/RluB/E/F"/>
</dbReference>
<dbReference type="Proteomes" id="UP000216998">
    <property type="component" value="Unassembled WGS sequence"/>
</dbReference>
<dbReference type="GO" id="GO:0005829">
    <property type="term" value="C:cytosol"/>
    <property type="evidence" value="ECO:0007669"/>
    <property type="project" value="UniProtKB-ARBA"/>
</dbReference>
<protein>
    <recommendedName>
        <fullName evidence="6">Pseudouridine synthase</fullName>
        <ecNumber evidence="6">5.4.99.-</ecNumber>
    </recommendedName>
</protein>
<evidence type="ECO:0000313" key="9">
    <source>
        <dbReference type="Proteomes" id="UP000216998"/>
    </source>
</evidence>
<evidence type="ECO:0000256" key="5">
    <source>
        <dbReference type="ARBA" id="ARBA00037590"/>
    </source>
</evidence>
<dbReference type="Gene3D" id="3.30.70.580">
    <property type="entry name" value="Pseudouridine synthase I, catalytic domain, N-terminal subdomain"/>
    <property type="match status" value="1"/>
</dbReference>
<sequence length="234" mass="25784">MRLVRLIANLGYGSQKDVKMLLKAGRVTRADGSTLSDGDKVEHADIRIDGEELDPPQGSVLMLHKPAGYTCSTSDPGRVVYELLPERFEYRNPIIAPVGRLDRDTTGLLLLTDDGQLLHRIISPKANVPKVYEAELARPLTGEEAGVFASGTLLLKSEKTPLLPATLEVLGETRARLTIQEGRYHQIRRMFAAVGNHVEMLHRVSIGRLTLGDLAEGEWRLLNADEVALVFSDP</sequence>
<proteinExistence type="inferred from homology"/>
<gene>
    <name evidence="8" type="ORF">CHU95_13580</name>
</gene>
<evidence type="ECO:0000256" key="1">
    <source>
        <dbReference type="ARBA" id="ARBA00008348"/>
    </source>
</evidence>
<dbReference type="Pfam" id="PF00849">
    <property type="entry name" value="PseudoU_synth_2"/>
    <property type="match status" value="1"/>
</dbReference>
<dbReference type="CDD" id="cd02553">
    <property type="entry name" value="PseudoU_synth_RsuA"/>
    <property type="match status" value="1"/>
</dbReference>
<reference evidence="8 9" key="1">
    <citation type="submission" date="2017-07" db="EMBL/GenBank/DDBJ databases">
        <title>Niveispirillum cyanobacteriorum sp. nov., isolated from cyanobacterial aggregates in a eutrophic lake.</title>
        <authorList>
            <person name="Cai H."/>
        </authorList>
    </citation>
    <scope>NUCLEOTIDE SEQUENCE [LARGE SCALE GENOMIC DNA]</scope>
    <source>
        <strain evidence="9">TH1-14</strain>
    </source>
</reference>
<dbReference type="InterPro" id="IPR006145">
    <property type="entry name" value="PsdUridine_synth_RsuA/RluA"/>
</dbReference>
<dbReference type="InterPro" id="IPR020094">
    <property type="entry name" value="TruA/RsuA/RluB/E/F_N"/>
</dbReference>
<dbReference type="InterPro" id="IPR050343">
    <property type="entry name" value="RsuA_PseudoU_synthase"/>
</dbReference>
<dbReference type="InterPro" id="IPR042092">
    <property type="entry name" value="PsdUridine_s_RsuA/RluB/E/F_cat"/>
</dbReference>
<evidence type="ECO:0000256" key="3">
    <source>
        <dbReference type="ARBA" id="ARBA00023235"/>
    </source>
</evidence>
<dbReference type="EMBL" id="NOXU01000030">
    <property type="protein sequence ID" value="OYQ33434.1"/>
    <property type="molecule type" value="Genomic_DNA"/>
</dbReference>
<keyword evidence="3 6" id="KW-0413">Isomerase</keyword>
<dbReference type="InterPro" id="IPR020103">
    <property type="entry name" value="PsdUridine_synth_cat_dom_sf"/>
</dbReference>
<evidence type="ECO:0000256" key="6">
    <source>
        <dbReference type="RuleBase" id="RU003887"/>
    </source>
</evidence>
<dbReference type="PANTHER" id="PTHR47683">
    <property type="entry name" value="PSEUDOURIDINE SYNTHASE FAMILY PROTEIN-RELATED"/>
    <property type="match status" value="1"/>
</dbReference>
<dbReference type="FunFam" id="3.30.70.1560:FF:000001">
    <property type="entry name" value="Pseudouridine synthase"/>
    <property type="match status" value="1"/>
</dbReference>
<dbReference type="GO" id="GO:0003723">
    <property type="term" value="F:RNA binding"/>
    <property type="evidence" value="ECO:0007669"/>
    <property type="project" value="UniProtKB-KW"/>
</dbReference>
<feature type="domain" description="Pseudouridine synthase RsuA/RluA-like" evidence="7">
    <location>
        <begin position="60"/>
        <end position="193"/>
    </location>
</feature>
<dbReference type="NCBIfam" id="TIGR00093">
    <property type="entry name" value="pseudouridine synthase"/>
    <property type="match status" value="1"/>
</dbReference>
<evidence type="ECO:0000259" key="7">
    <source>
        <dbReference type="Pfam" id="PF00849"/>
    </source>
</evidence>
<evidence type="ECO:0000256" key="4">
    <source>
        <dbReference type="ARBA" id="ARBA00036749"/>
    </source>
</evidence>
<dbReference type="Gene3D" id="3.30.70.1560">
    <property type="entry name" value="Alpha-L RNA-binding motif"/>
    <property type="match status" value="1"/>
</dbReference>
<dbReference type="OrthoDB" id="9807213at2"/>
<accession>A0A255YXL0</accession>
<keyword evidence="2" id="KW-0694">RNA-binding</keyword>
<comment type="catalytic activity">
    <reaction evidence="4">
        <text>uridine(516) in 16S rRNA = pseudouridine(516) in 16S rRNA</text>
        <dbReference type="Rhea" id="RHEA:38867"/>
        <dbReference type="Rhea" id="RHEA-COMP:10089"/>
        <dbReference type="Rhea" id="RHEA-COMP:10090"/>
        <dbReference type="ChEBI" id="CHEBI:65314"/>
        <dbReference type="ChEBI" id="CHEBI:65315"/>
        <dbReference type="EC" id="5.4.99.19"/>
    </reaction>
</comment>
<dbReference type="PANTHER" id="PTHR47683:SF4">
    <property type="entry name" value="PSEUDOURIDINE SYNTHASE"/>
    <property type="match status" value="1"/>
</dbReference>
<comment type="function">
    <text evidence="5">Responsible for synthesis of pseudouridine from uracil-516 in 16S ribosomal RNA.</text>
</comment>
<evidence type="ECO:0000313" key="8">
    <source>
        <dbReference type="EMBL" id="OYQ33434.1"/>
    </source>
</evidence>
<dbReference type="InterPro" id="IPR018496">
    <property type="entry name" value="PsdUridine_synth_RsuA/RluB_CS"/>
</dbReference>
<comment type="caution">
    <text evidence="8">The sequence shown here is derived from an EMBL/GenBank/DDBJ whole genome shotgun (WGS) entry which is preliminary data.</text>
</comment>
<comment type="similarity">
    <text evidence="1 6">Belongs to the pseudouridine synthase RsuA family.</text>
</comment>
<dbReference type="SUPFAM" id="SSF55120">
    <property type="entry name" value="Pseudouridine synthase"/>
    <property type="match status" value="1"/>
</dbReference>
<keyword evidence="9" id="KW-1185">Reference proteome</keyword>
<evidence type="ECO:0000256" key="2">
    <source>
        <dbReference type="ARBA" id="ARBA00022884"/>
    </source>
</evidence>
<dbReference type="InterPro" id="IPR036986">
    <property type="entry name" value="S4_RNA-bd_sf"/>
</dbReference>
<dbReference type="EC" id="5.4.99.-" evidence="6"/>
<dbReference type="GO" id="GO:0000455">
    <property type="term" value="P:enzyme-directed rRNA pseudouridine synthesis"/>
    <property type="evidence" value="ECO:0007669"/>
    <property type="project" value="UniProtKB-ARBA"/>
</dbReference>
<organism evidence="8 9">
    <name type="scientific">Niveispirillum lacus</name>
    <dbReference type="NCBI Taxonomy" id="1981099"/>
    <lineage>
        <taxon>Bacteria</taxon>
        <taxon>Pseudomonadati</taxon>
        <taxon>Pseudomonadota</taxon>
        <taxon>Alphaproteobacteria</taxon>
        <taxon>Rhodospirillales</taxon>
        <taxon>Azospirillaceae</taxon>
        <taxon>Niveispirillum</taxon>
    </lineage>
</organism>
<dbReference type="Gene3D" id="3.10.290.10">
    <property type="entry name" value="RNA-binding S4 domain"/>
    <property type="match status" value="1"/>
</dbReference>
<dbReference type="AlphaFoldDB" id="A0A255YXL0"/>
<dbReference type="RefSeq" id="WP_094456879.1">
    <property type="nucleotide sequence ID" value="NZ_NOXU01000030.1"/>
</dbReference>
<name>A0A255YXL0_9PROT</name>
<dbReference type="GO" id="GO:0160136">
    <property type="term" value="F:16S rRNA pseudouridine(516) synthase activity"/>
    <property type="evidence" value="ECO:0007669"/>
    <property type="project" value="UniProtKB-EC"/>
</dbReference>